<gene>
    <name evidence="2" type="ORF">IEO70_05585</name>
</gene>
<evidence type="ECO:0000313" key="2">
    <source>
        <dbReference type="EMBL" id="MBD3107832.1"/>
    </source>
</evidence>
<protein>
    <recommendedName>
        <fullName evidence="4">Fimbrial assembly protein</fullName>
    </recommendedName>
</protein>
<evidence type="ECO:0008006" key="4">
    <source>
        <dbReference type="Google" id="ProtNLM"/>
    </source>
</evidence>
<keyword evidence="1" id="KW-0812">Transmembrane</keyword>
<keyword evidence="3" id="KW-1185">Reference proteome</keyword>
<organism evidence="2 3">
    <name type="scientific">Peribacillus faecalis</name>
    <dbReference type="NCBI Taxonomy" id="2772559"/>
    <lineage>
        <taxon>Bacteria</taxon>
        <taxon>Bacillati</taxon>
        <taxon>Bacillota</taxon>
        <taxon>Bacilli</taxon>
        <taxon>Bacillales</taxon>
        <taxon>Bacillaceae</taxon>
        <taxon>Peribacillus</taxon>
    </lineage>
</organism>
<comment type="caution">
    <text evidence="2">The sequence shown here is derived from an EMBL/GenBank/DDBJ whole genome shotgun (WGS) entry which is preliminary data.</text>
</comment>
<sequence>MLAEINLLPKKERKSFAFPIASALIVLVLAGVGGFFFYTYTQTKKDIVALESNLAQTRQLIEIETTKAETTVNSVTQLENMIEWGETYTIKSVPILDELISLLPQRGFFMQYDYKEQNTVELTVRFDASLEASSYLDELLASEWTSEAKLNSLDVTESYHYYEINGYGEPEKPEFQLLNEDFVPRYEAVYEMKLASDFILNKQNEDADSSSSQEGEDDVE</sequence>
<evidence type="ECO:0000313" key="3">
    <source>
        <dbReference type="Proteomes" id="UP000602076"/>
    </source>
</evidence>
<evidence type="ECO:0000256" key="1">
    <source>
        <dbReference type="SAM" id="Phobius"/>
    </source>
</evidence>
<dbReference type="RefSeq" id="WP_190997379.1">
    <property type="nucleotide sequence ID" value="NZ_JACXSI010000011.1"/>
</dbReference>
<name>A0A927CW29_9BACI</name>
<keyword evidence="1" id="KW-1133">Transmembrane helix</keyword>
<feature type="transmembrane region" description="Helical" evidence="1">
    <location>
        <begin position="16"/>
        <end position="38"/>
    </location>
</feature>
<dbReference type="AlphaFoldDB" id="A0A927CW29"/>
<keyword evidence="1" id="KW-0472">Membrane</keyword>
<proteinExistence type="predicted"/>
<dbReference type="Proteomes" id="UP000602076">
    <property type="component" value="Unassembled WGS sequence"/>
</dbReference>
<reference evidence="2" key="1">
    <citation type="submission" date="2020-09" db="EMBL/GenBank/DDBJ databases">
        <title>Bacillus faecalis sp. nov., a moderately halophilic bacterium isolated from cow faeces.</title>
        <authorList>
            <person name="Jiang L."/>
            <person name="Lee J."/>
        </authorList>
    </citation>
    <scope>NUCLEOTIDE SEQUENCE</scope>
    <source>
        <strain evidence="2">AGMB 02131</strain>
    </source>
</reference>
<dbReference type="EMBL" id="JACXSI010000011">
    <property type="protein sequence ID" value="MBD3107832.1"/>
    <property type="molecule type" value="Genomic_DNA"/>
</dbReference>
<accession>A0A927CW29</accession>